<reference evidence="11 12" key="1">
    <citation type="submission" date="2016-10" db="EMBL/GenBank/DDBJ databases">
        <authorList>
            <person name="de Groot N.N."/>
        </authorList>
    </citation>
    <scope>NUCLEOTIDE SEQUENCE [LARGE SCALE GENOMIC DNA]</scope>
    <source>
        <strain evidence="11 12">DSM 21799</strain>
    </source>
</reference>
<evidence type="ECO:0000256" key="1">
    <source>
        <dbReference type="ARBA" id="ARBA00004429"/>
    </source>
</evidence>
<dbReference type="AlphaFoldDB" id="A0A1H4T8P6"/>
<evidence type="ECO:0000259" key="10">
    <source>
        <dbReference type="PROSITE" id="PS50850"/>
    </source>
</evidence>
<feature type="transmembrane region" description="Helical" evidence="9">
    <location>
        <begin position="93"/>
        <end position="112"/>
    </location>
</feature>
<feature type="transmembrane region" description="Helical" evidence="9">
    <location>
        <begin position="264"/>
        <end position="291"/>
    </location>
</feature>
<feature type="transmembrane region" description="Helical" evidence="9">
    <location>
        <begin position="159"/>
        <end position="182"/>
    </location>
</feature>
<dbReference type="CDD" id="cd06173">
    <property type="entry name" value="MFS_MefA_like"/>
    <property type="match status" value="1"/>
</dbReference>
<evidence type="ECO:0000256" key="2">
    <source>
        <dbReference type="ARBA" id="ARBA00022448"/>
    </source>
</evidence>
<evidence type="ECO:0000313" key="12">
    <source>
        <dbReference type="Proteomes" id="UP000199183"/>
    </source>
</evidence>
<comment type="subcellular location">
    <subcellularLocation>
        <location evidence="1">Cell inner membrane</location>
        <topology evidence="1">Multi-pass membrane protein</topology>
    </subcellularLocation>
</comment>
<evidence type="ECO:0000256" key="7">
    <source>
        <dbReference type="ARBA" id="ARBA00038075"/>
    </source>
</evidence>
<dbReference type="PROSITE" id="PS50850">
    <property type="entry name" value="MFS"/>
    <property type="match status" value="1"/>
</dbReference>
<feature type="transmembrane region" description="Helical" evidence="9">
    <location>
        <begin position="303"/>
        <end position="321"/>
    </location>
</feature>
<feature type="transmembrane region" description="Helical" evidence="9">
    <location>
        <begin position="40"/>
        <end position="59"/>
    </location>
</feature>
<feature type="domain" description="Major facilitator superfamily (MFS) profile" evidence="10">
    <location>
        <begin position="187"/>
        <end position="436"/>
    </location>
</feature>
<feature type="transmembrane region" description="Helical" evidence="9">
    <location>
        <begin position="188"/>
        <end position="209"/>
    </location>
</feature>
<keyword evidence="5 9" id="KW-1133">Transmembrane helix</keyword>
<accession>A0A1H4T8P6</accession>
<dbReference type="STRING" id="640635.SAMN04489806_3132"/>
<dbReference type="GO" id="GO:0005886">
    <property type="term" value="C:plasma membrane"/>
    <property type="evidence" value="ECO:0007669"/>
    <property type="project" value="UniProtKB-SubCell"/>
</dbReference>
<feature type="transmembrane region" description="Helical" evidence="9">
    <location>
        <begin position="229"/>
        <end position="252"/>
    </location>
</feature>
<feature type="transmembrane region" description="Helical" evidence="9">
    <location>
        <begin position="327"/>
        <end position="352"/>
    </location>
</feature>
<dbReference type="Pfam" id="PF07690">
    <property type="entry name" value="MFS_1"/>
    <property type="match status" value="1"/>
</dbReference>
<keyword evidence="2" id="KW-0813">Transport</keyword>
<feature type="transmembrane region" description="Helical" evidence="9">
    <location>
        <begin position="389"/>
        <end position="409"/>
    </location>
</feature>
<dbReference type="Proteomes" id="UP000199183">
    <property type="component" value="Unassembled WGS sequence"/>
</dbReference>
<dbReference type="PANTHER" id="PTHR23513">
    <property type="entry name" value="INTEGRAL MEMBRANE EFFLUX PROTEIN-RELATED"/>
    <property type="match status" value="1"/>
</dbReference>
<evidence type="ECO:0000256" key="9">
    <source>
        <dbReference type="SAM" id="Phobius"/>
    </source>
</evidence>
<evidence type="ECO:0000256" key="5">
    <source>
        <dbReference type="ARBA" id="ARBA00022989"/>
    </source>
</evidence>
<dbReference type="OrthoDB" id="145388at2"/>
<evidence type="ECO:0000256" key="6">
    <source>
        <dbReference type="ARBA" id="ARBA00023136"/>
    </source>
</evidence>
<keyword evidence="6 9" id="KW-0472">Membrane</keyword>
<protein>
    <recommendedName>
        <fullName evidence="8">Multidrug efflux pump Tap</fullName>
    </recommendedName>
</protein>
<dbReference type="InterPro" id="IPR020846">
    <property type="entry name" value="MFS_dom"/>
</dbReference>
<keyword evidence="12" id="KW-1185">Reference proteome</keyword>
<dbReference type="PANTHER" id="PTHR23513:SF9">
    <property type="entry name" value="ENTEROBACTIN EXPORTER ENTS"/>
    <property type="match status" value="1"/>
</dbReference>
<keyword evidence="3" id="KW-1003">Cell membrane</keyword>
<feature type="transmembrane region" description="Helical" evidence="9">
    <location>
        <begin position="65"/>
        <end position="86"/>
    </location>
</feature>
<keyword evidence="4 9" id="KW-0812">Transmembrane</keyword>
<feature type="transmembrane region" description="Helical" evidence="9">
    <location>
        <begin position="118"/>
        <end position="138"/>
    </location>
</feature>
<organism evidence="11 12">
    <name type="scientific">Paramicrobacterium humi</name>
    <dbReference type="NCBI Taxonomy" id="640635"/>
    <lineage>
        <taxon>Bacteria</taxon>
        <taxon>Bacillati</taxon>
        <taxon>Actinomycetota</taxon>
        <taxon>Actinomycetes</taxon>
        <taxon>Micrococcales</taxon>
        <taxon>Microbacteriaceae</taxon>
        <taxon>Paramicrobacterium</taxon>
    </lineage>
</organism>
<sequence>MLAITMNTVNPSLAGHSDAASSLWRNAPYLLLMTGKTSQLVGNGTAVFAVPLIAFGITGSVLGSGIIGAISEAGLLLAILPAGVVADRVDRRRLLLTCSAIGLIVWLSLWLAEATGMLTAAELAAGLLVAAAVSAFYAPTESAGIRYVVSSEQLGTAMAAMQGRGAVASLVSGPLGGLLYGLSRALPFLGSAIGYLLAGVTTLLVRVPLNDRRSHERRVGAVASLVDGFRFVTAVPIIRTAIGVVALLNLAFGGTFVSINLHLVAIHTAPLLIALVDVAAGVAMLIGSIVAPSLVKRFPSGPLAIVCLAPSVLGCFGLALSNEYAQFVLLAFAMSLFIAPANAGLLGYMSAITPQNMQARMNSVLSLSSIAVAPLAPLLGGVFLSIVGLGWSVAVFAAMMLIGFVMFAANRAVRRVGLPDSWEADLVEWPPADHAS</sequence>
<gene>
    <name evidence="11" type="ORF">SAMN04489806_3132</name>
</gene>
<dbReference type="GO" id="GO:0022857">
    <property type="term" value="F:transmembrane transporter activity"/>
    <property type="evidence" value="ECO:0007669"/>
    <property type="project" value="InterPro"/>
</dbReference>
<evidence type="ECO:0000256" key="3">
    <source>
        <dbReference type="ARBA" id="ARBA00022475"/>
    </source>
</evidence>
<dbReference type="InterPro" id="IPR036259">
    <property type="entry name" value="MFS_trans_sf"/>
</dbReference>
<evidence type="ECO:0000313" key="11">
    <source>
        <dbReference type="EMBL" id="SEC52668.1"/>
    </source>
</evidence>
<feature type="transmembrane region" description="Helical" evidence="9">
    <location>
        <begin position="364"/>
        <end position="383"/>
    </location>
</feature>
<proteinExistence type="inferred from homology"/>
<dbReference type="Gene3D" id="1.20.1250.20">
    <property type="entry name" value="MFS general substrate transporter like domains"/>
    <property type="match status" value="1"/>
</dbReference>
<dbReference type="RefSeq" id="WP_091187580.1">
    <property type="nucleotide sequence ID" value="NZ_FNRY01000002.1"/>
</dbReference>
<name>A0A1H4T8P6_9MICO</name>
<dbReference type="SUPFAM" id="SSF103473">
    <property type="entry name" value="MFS general substrate transporter"/>
    <property type="match status" value="1"/>
</dbReference>
<dbReference type="EMBL" id="FNRY01000002">
    <property type="protein sequence ID" value="SEC52668.1"/>
    <property type="molecule type" value="Genomic_DNA"/>
</dbReference>
<evidence type="ECO:0000256" key="4">
    <source>
        <dbReference type="ARBA" id="ARBA00022692"/>
    </source>
</evidence>
<evidence type="ECO:0000256" key="8">
    <source>
        <dbReference type="ARBA" id="ARBA00040914"/>
    </source>
</evidence>
<comment type="similarity">
    <text evidence="7">Belongs to the major facilitator superfamily. Drug:H(+) antiporter-3 (DHA3) (TC 2.A.1.21) family.</text>
</comment>
<dbReference type="InterPro" id="IPR011701">
    <property type="entry name" value="MFS"/>
</dbReference>